<proteinExistence type="predicted"/>
<dbReference type="Pfam" id="PF13649">
    <property type="entry name" value="Methyltransf_25"/>
    <property type="match status" value="1"/>
</dbReference>
<dbReference type="InterPro" id="IPR029063">
    <property type="entry name" value="SAM-dependent_MTases_sf"/>
</dbReference>
<dbReference type="Proteomes" id="UP000076962">
    <property type="component" value="Unassembled WGS sequence"/>
</dbReference>
<organism evidence="2 3">
    <name type="scientific">Candidatus Thiomargarita nelsonii</name>
    <dbReference type="NCBI Taxonomy" id="1003181"/>
    <lineage>
        <taxon>Bacteria</taxon>
        <taxon>Pseudomonadati</taxon>
        <taxon>Pseudomonadota</taxon>
        <taxon>Gammaproteobacteria</taxon>
        <taxon>Thiotrichales</taxon>
        <taxon>Thiotrichaceae</taxon>
        <taxon>Thiomargarita</taxon>
    </lineage>
</organism>
<feature type="domain" description="Methyltransferase" evidence="1">
    <location>
        <begin position="76"/>
        <end position="169"/>
    </location>
</feature>
<keyword evidence="3" id="KW-1185">Reference proteome</keyword>
<dbReference type="InterPro" id="IPR041698">
    <property type="entry name" value="Methyltransf_25"/>
</dbReference>
<dbReference type="InterPro" id="IPR050508">
    <property type="entry name" value="Methyltransf_Superfamily"/>
</dbReference>
<evidence type="ECO:0000313" key="2">
    <source>
        <dbReference type="EMBL" id="OAD18758.1"/>
    </source>
</evidence>
<dbReference type="PANTHER" id="PTHR42912:SF80">
    <property type="entry name" value="METHYLTRANSFERASE DOMAIN-CONTAINING PROTEIN"/>
    <property type="match status" value="1"/>
</dbReference>
<dbReference type="SUPFAM" id="SSF53335">
    <property type="entry name" value="S-adenosyl-L-methionine-dependent methyltransferases"/>
    <property type="match status" value="1"/>
</dbReference>
<gene>
    <name evidence="2" type="ORF">THIOM_005639</name>
</gene>
<evidence type="ECO:0000259" key="1">
    <source>
        <dbReference type="Pfam" id="PF13649"/>
    </source>
</evidence>
<dbReference type="AlphaFoldDB" id="A0A176RSP9"/>
<dbReference type="Gene3D" id="3.40.50.150">
    <property type="entry name" value="Vaccinia Virus protein VP39"/>
    <property type="match status" value="1"/>
</dbReference>
<dbReference type="GO" id="GO:0032259">
    <property type="term" value="P:methylation"/>
    <property type="evidence" value="ECO:0007669"/>
    <property type="project" value="UniProtKB-KW"/>
</dbReference>
<protein>
    <submittedName>
        <fullName evidence="2">Type 11 methyltransferase</fullName>
    </submittedName>
</protein>
<keyword evidence="2" id="KW-0489">Methyltransferase</keyword>
<keyword evidence="2" id="KW-0808">Transferase</keyword>
<dbReference type="PANTHER" id="PTHR42912">
    <property type="entry name" value="METHYLTRANSFERASE"/>
    <property type="match status" value="1"/>
</dbReference>
<name>A0A176RSP9_9GAMM</name>
<dbReference type="CDD" id="cd02440">
    <property type="entry name" value="AdoMet_MTases"/>
    <property type="match status" value="1"/>
</dbReference>
<evidence type="ECO:0000313" key="3">
    <source>
        <dbReference type="Proteomes" id="UP000076962"/>
    </source>
</evidence>
<sequence>MLPLVEYIRYLGKQCRLLTKNLAFKRAHPNVALPPAHLAFDAYGSNNWMSYWKEGKLVASWVVDKLSEHKENCKTVLEWGCGPGRVIRHIPSLLQDLDCFGTDYNQESILWCSDNIPGIRFAENNLLPPLPFAENMFDAVYAISVVTHLSEQCCLHWMDELYRVLKPNGLLLIWTNGDRISQLILPEEKAEYDLGHFVVRSRYEEGKKMFLSFHPPEWVHSRLLQHFDILCHYSEECPGSQDVWAARVVKQDLSNNLAGGNA</sequence>
<comment type="caution">
    <text evidence="2">The sequence shown here is derived from an EMBL/GenBank/DDBJ whole genome shotgun (WGS) entry which is preliminary data.</text>
</comment>
<dbReference type="EMBL" id="LUTY01003098">
    <property type="protein sequence ID" value="OAD18758.1"/>
    <property type="molecule type" value="Genomic_DNA"/>
</dbReference>
<dbReference type="GO" id="GO:0008168">
    <property type="term" value="F:methyltransferase activity"/>
    <property type="evidence" value="ECO:0007669"/>
    <property type="project" value="UniProtKB-KW"/>
</dbReference>
<accession>A0A176RSP9</accession>
<reference evidence="2 3" key="1">
    <citation type="submission" date="2016-05" db="EMBL/GenBank/DDBJ databases">
        <title>Single-cell genome of chain-forming Candidatus Thiomargarita nelsonii and comparison to other large sulfur-oxidizing bacteria.</title>
        <authorList>
            <person name="Winkel M."/>
            <person name="Salman V."/>
            <person name="Woyke T."/>
            <person name="Schulz-Vogt H."/>
            <person name="Richter M."/>
            <person name="Flood B."/>
            <person name="Bailey J."/>
            <person name="Amann R."/>
            <person name="Mussmann M."/>
        </authorList>
    </citation>
    <scope>NUCLEOTIDE SEQUENCE [LARGE SCALE GENOMIC DNA]</scope>
    <source>
        <strain evidence="2 3">THI036</strain>
    </source>
</reference>